<evidence type="ECO:0000256" key="2">
    <source>
        <dbReference type="ARBA" id="ARBA00022741"/>
    </source>
</evidence>
<dbReference type="CDD" id="cd00882">
    <property type="entry name" value="Ras_like_GTPase"/>
    <property type="match status" value="1"/>
</dbReference>
<dbReference type="CDD" id="cd00063">
    <property type="entry name" value="FN3"/>
    <property type="match status" value="2"/>
</dbReference>
<evidence type="ECO:0000313" key="4">
    <source>
        <dbReference type="Proteomes" id="UP001152795"/>
    </source>
</evidence>
<dbReference type="GO" id="GO:0005525">
    <property type="term" value="F:GTP binding"/>
    <property type="evidence" value="ECO:0007669"/>
    <property type="project" value="InterPro"/>
</dbReference>
<sequence>MQTNEKLIAISNINHFLIVLYSKMISALGRPFDLGMLYDRRSDKLILGKTLWSPDHLNAARNIIPRPFTNSEVFMENAIEDKASALNIEASLKLSFLSGLVNVEGAAKYLNDTKTSKRQSRVVLKYETTTELKQLTMEHLGTGKIQYPEVFETDIATDVVVGILYGAKAFMVFDKELSKDESLKEVHGNMEVLVKSLPGISVDGRGSVEITEEHKKNTENMQCKMYGDFRTNESPTNYEDAVRIYKQLPSLIGENGENAVPIQVYLCPLSNIDSKCQRMVREISADLVSKTATMQEHLQSVIAECNDLLREEVCVLFPRLKKQLNSFMNNVELYKVVFQKKILSLLPKIRGGGAEEIELAKFIEQKETSPFSCSIVERWLEDKKHEIKRLQGIIQSLGETPVVNPEAVENEVNDPTNEFMVCCTFKIACEEDDQILKMNSYINGDVPNEGSTKNTFRADEKSTHKKVRQTLRHFITLKSVNEENNSVKFLATDNPLSRDYGGNTGAFLYFYEEGELENEDFCSYPKPNNLRGIEAGESTLQLSWDDSAGNNVMSYKVQYKDEASTDTWSSVEVKSSGDSQQTATLTGLQPATNYIIRVCAVRKIIVSEYSEVFSATTKPASPPGKPQLSEVTSDSITIDFEKPQLLGKDVQIINYKVEWSSDTSWTTRNVQHTEDSTTTFTLKNLDPLMSYFFKVTANCGDAGESNSSPSSDAFSTSAPKSTFQPVKVLGLCKLIEPPKDNKPAVYALPLTLVQEDGVRQLRKYEIHLGGEKDCSQLSNTPNKVIMMVGSTGSGKTTTVNALINHVLGVKWEDSFRLKMIHEDSSNQGTENIGKQIWSQTQFVTCYTLPHLKGFKVPYTLTIVDTPGFGDTRGIKQDEKITEQIRTFFNTSGVGGIDHIDAICFLAQAGIPRLTSTQRYVFDRILSMFGKDIKKNISVLFTFADGEEPQALSSLREAGILDSEENFFKFNNSALFVDNAKHNNFGQMFWSMGITSFEKFLNSLNEMESKSLVLTKEVMQERAQLEVRLSGLQEKINCGINTLSRLQQQQSIFSQHAVEINANKNFKYTVEDEIRVQVPLETGRYVTNCTTCNYTCHYPCGIPRSEDKARCSAMTNGRCDECPNRCASSRHINDAYRMETKRVKVLKEYDSKKTLYQKAVQGQTKVEALISQLKGEFESTQEIVLTFVAEMQRGIKRLSEIALKKDALQQVDHLDLLIQSEKMQAKPGFKERVKSLQETRERAEQINKMVKPGYDPWEKYRENEETRVFLQKDNSRQKGIIRRLASAVANTFS</sequence>
<dbReference type="InterPro" id="IPR013783">
    <property type="entry name" value="Ig-like_fold"/>
</dbReference>
<dbReference type="SMART" id="SM00382">
    <property type="entry name" value="AAA"/>
    <property type="match status" value="1"/>
</dbReference>
<comment type="similarity">
    <text evidence="1">Belongs to the TRAFAC class TrmE-Era-EngA-EngB-Septin-like GTPase superfamily. AIG1/Toc34/Toc159-like paraseptin GTPase family. IAN subfamily.</text>
</comment>
<dbReference type="Pfam" id="PF21109">
    <property type="entry name" value="Stonustoxin_helical"/>
    <property type="match status" value="1"/>
</dbReference>
<dbReference type="PROSITE" id="PS50853">
    <property type="entry name" value="FN3"/>
    <property type="match status" value="2"/>
</dbReference>
<gene>
    <name evidence="3" type="ORF">PACLA_8A019146</name>
</gene>
<dbReference type="Pfam" id="PF18078">
    <property type="entry name" value="Thioredoxin_11"/>
    <property type="match status" value="1"/>
</dbReference>
<dbReference type="SMART" id="SM00060">
    <property type="entry name" value="FN3"/>
    <property type="match status" value="2"/>
</dbReference>
<keyword evidence="2" id="KW-0547">Nucleotide-binding</keyword>
<dbReference type="EMBL" id="CACRXK020008417">
    <property type="protein sequence ID" value="CAB4014712.1"/>
    <property type="molecule type" value="Genomic_DNA"/>
</dbReference>
<proteinExistence type="inferred from homology"/>
<reference evidence="3" key="1">
    <citation type="submission" date="2020-04" db="EMBL/GenBank/DDBJ databases">
        <authorList>
            <person name="Alioto T."/>
            <person name="Alioto T."/>
            <person name="Gomez Garrido J."/>
        </authorList>
    </citation>
    <scope>NUCLEOTIDE SEQUENCE</scope>
    <source>
        <strain evidence="3">A484AB</strain>
    </source>
</reference>
<accession>A0A6S7JCE1</accession>
<dbReference type="Pfam" id="PF00041">
    <property type="entry name" value="fn3"/>
    <property type="match status" value="2"/>
</dbReference>
<dbReference type="Pfam" id="PF04548">
    <property type="entry name" value="AIG1"/>
    <property type="match status" value="1"/>
</dbReference>
<dbReference type="PANTHER" id="PTHR31594:SF14">
    <property type="entry name" value="FIBRONECTIN TYPE-III DOMAIN-CONTAINING PROTEIN"/>
    <property type="match status" value="1"/>
</dbReference>
<dbReference type="InterPro" id="IPR006703">
    <property type="entry name" value="G_AIG1"/>
</dbReference>
<dbReference type="PANTHER" id="PTHR31594">
    <property type="entry name" value="AIG1-TYPE G DOMAIN-CONTAINING PROTEIN"/>
    <property type="match status" value="1"/>
</dbReference>
<protein>
    <submittedName>
        <fullName evidence="3">Uncharacterized protein LOC110055875 isoform X2</fullName>
    </submittedName>
</protein>
<dbReference type="SUPFAM" id="SSF49265">
    <property type="entry name" value="Fibronectin type III"/>
    <property type="match status" value="1"/>
</dbReference>
<comment type="caution">
    <text evidence="3">The sequence shown here is derived from an EMBL/GenBank/DDBJ whole genome shotgun (WGS) entry which is preliminary data.</text>
</comment>
<evidence type="ECO:0000313" key="3">
    <source>
        <dbReference type="EMBL" id="CAB4014712.1"/>
    </source>
</evidence>
<dbReference type="Gene3D" id="3.40.50.300">
    <property type="entry name" value="P-loop containing nucleotide triphosphate hydrolases"/>
    <property type="match status" value="1"/>
</dbReference>
<keyword evidence="4" id="KW-1185">Reference proteome</keyword>
<dbReference type="InterPro" id="IPR052090">
    <property type="entry name" value="Cytolytic_pore-forming_toxin"/>
</dbReference>
<dbReference type="InterPro" id="IPR003593">
    <property type="entry name" value="AAA+_ATPase"/>
</dbReference>
<dbReference type="Proteomes" id="UP001152795">
    <property type="component" value="Unassembled WGS sequence"/>
</dbReference>
<organism evidence="3 4">
    <name type="scientific">Paramuricea clavata</name>
    <name type="common">Red gorgonian</name>
    <name type="synonym">Violescent sea-whip</name>
    <dbReference type="NCBI Taxonomy" id="317549"/>
    <lineage>
        <taxon>Eukaryota</taxon>
        <taxon>Metazoa</taxon>
        <taxon>Cnidaria</taxon>
        <taxon>Anthozoa</taxon>
        <taxon>Octocorallia</taxon>
        <taxon>Malacalcyonacea</taxon>
        <taxon>Plexauridae</taxon>
        <taxon>Paramuricea</taxon>
    </lineage>
</organism>
<dbReference type="InterPro" id="IPR027417">
    <property type="entry name" value="P-loop_NTPase"/>
</dbReference>
<dbReference type="InterPro" id="IPR036116">
    <property type="entry name" value="FN3_sf"/>
</dbReference>
<name>A0A6S7JCE1_PARCT</name>
<dbReference type="SUPFAM" id="SSF52540">
    <property type="entry name" value="P-loop containing nucleoside triphosphate hydrolases"/>
    <property type="match status" value="1"/>
</dbReference>
<evidence type="ECO:0000256" key="1">
    <source>
        <dbReference type="ARBA" id="ARBA00008535"/>
    </source>
</evidence>
<dbReference type="InterPro" id="IPR003961">
    <property type="entry name" value="FN3_dom"/>
</dbReference>
<dbReference type="OrthoDB" id="5961566at2759"/>
<dbReference type="Gene3D" id="2.60.40.10">
    <property type="entry name" value="Immunoglobulins"/>
    <property type="match status" value="2"/>
</dbReference>
<dbReference type="InterPro" id="IPR040581">
    <property type="entry name" value="Thioredoxin_11"/>
</dbReference>
<dbReference type="InterPro" id="IPR048997">
    <property type="entry name" value="Stonustoxin-like_helical"/>
</dbReference>